<sequence>MSGSVEMNSLLAQMREMRSIANMEAPKSQGIDIPNQSDPQFSSMFKDALDKVSELQSTSGALQQAYIRGDSNVDITRVMVASQKSSIAFQAVVQVRNKLVESYKDIMNMPV</sequence>
<evidence type="ECO:0000256" key="4">
    <source>
        <dbReference type="ARBA" id="ARBA00023143"/>
    </source>
</evidence>
<dbReference type="OrthoDB" id="8909229at2"/>
<dbReference type="GO" id="GO:0003774">
    <property type="term" value="F:cytoskeletal motor activity"/>
    <property type="evidence" value="ECO:0007669"/>
    <property type="project" value="InterPro"/>
</dbReference>
<protein>
    <recommendedName>
        <fullName evidence="3 5">Flagellar hook-basal body complex protein FliE</fullName>
    </recommendedName>
</protein>
<comment type="subcellular location">
    <subcellularLocation>
        <location evidence="1 5">Bacterial flagellum basal body</location>
    </subcellularLocation>
</comment>
<comment type="similarity">
    <text evidence="2 5">Belongs to the FliE family.</text>
</comment>
<dbReference type="PANTHER" id="PTHR34653">
    <property type="match status" value="1"/>
</dbReference>
<dbReference type="GO" id="GO:0005198">
    <property type="term" value="F:structural molecule activity"/>
    <property type="evidence" value="ECO:0007669"/>
    <property type="project" value="UniProtKB-UniRule"/>
</dbReference>
<dbReference type="Pfam" id="PF02049">
    <property type="entry name" value="FliE"/>
    <property type="match status" value="1"/>
</dbReference>
<accession>A0A2K9LH01</accession>
<dbReference type="HAMAP" id="MF_00724">
    <property type="entry name" value="FliE"/>
    <property type="match status" value="1"/>
</dbReference>
<gene>
    <name evidence="5" type="primary">fliE</name>
    <name evidence="6" type="ORF">Kalk_03990</name>
</gene>
<dbReference type="RefSeq" id="WP_101892969.1">
    <property type="nucleotide sequence ID" value="NZ_CP022684.1"/>
</dbReference>
<evidence type="ECO:0000256" key="3">
    <source>
        <dbReference type="ARBA" id="ARBA00018024"/>
    </source>
</evidence>
<dbReference type="AlphaFoldDB" id="A0A2K9LH01"/>
<dbReference type="EMBL" id="CP022684">
    <property type="protein sequence ID" value="AUM11629.1"/>
    <property type="molecule type" value="Genomic_DNA"/>
</dbReference>
<dbReference type="PRINTS" id="PR01006">
    <property type="entry name" value="FLGHOOKFLIE"/>
</dbReference>
<dbReference type="Proteomes" id="UP000235116">
    <property type="component" value="Chromosome"/>
</dbReference>
<proteinExistence type="inferred from homology"/>
<reference evidence="7" key="1">
    <citation type="submission" date="2017-08" db="EMBL/GenBank/DDBJ databases">
        <title>Direct submision.</title>
        <authorList>
            <person name="Kim S.-J."/>
            <person name="Rhee S.-K."/>
        </authorList>
    </citation>
    <scope>NUCLEOTIDE SEQUENCE [LARGE SCALE GENOMIC DNA]</scope>
    <source>
        <strain evidence="7">GI5</strain>
    </source>
</reference>
<evidence type="ECO:0000256" key="5">
    <source>
        <dbReference type="HAMAP-Rule" id="MF_00724"/>
    </source>
</evidence>
<dbReference type="InterPro" id="IPR001624">
    <property type="entry name" value="FliE"/>
</dbReference>
<evidence type="ECO:0000313" key="6">
    <source>
        <dbReference type="EMBL" id="AUM11629.1"/>
    </source>
</evidence>
<dbReference type="NCBIfam" id="TIGR00205">
    <property type="entry name" value="fliE"/>
    <property type="match status" value="1"/>
</dbReference>
<organism evidence="6 7">
    <name type="scientific">Ketobacter alkanivorans</name>
    <dbReference type="NCBI Taxonomy" id="1917421"/>
    <lineage>
        <taxon>Bacteria</taxon>
        <taxon>Pseudomonadati</taxon>
        <taxon>Pseudomonadota</taxon>
        <taxon>Gammaproteobacteria</taxon>
        <taxon>Pseudomonadales</taxon>
        <taxon>Ketobacteraceae</taxon>
        <taxon>Ketobacter</taxon>
    </lineage>
</organism>
<name>A0A2K9LH01_9GAMM</name>
<dbReference type="GO" id="GO:0009425">
    <property type="term" value="C:bacterial-type flagellum basal body"/>
    <property type="evidence" value="ECO:0007669"/>
    <property type="project" value="UniProtKB-SubCell"/>
</dbReference>
<dbReference type="GO" id="GO:0071973">
    <property type="term" value="P:bacterial-type flagellum-dependent cell motility"/>
    <property type="evidence" value="ECO:0007669"/>
    <property type="project" value="InterPro"/>
</dbReference>
<keyword evidence="4 5" id="KW-0975">Bacterial flagellum</keyword>
<keyword evidence="7" id="KW-1185">Reference proteome</keyword>
<keyword evidence="6" id="KW-0969">Cilium</keyword>
<evidence type="ECO:0000256" key="1">
    <source>
        <dbReference type="ARBA" id="ARBA00004117"/>
    </source>
</evidence>
<keyword evidence="6" id="KW-0282">Flagellum</keyword>
<dbReference type="KEGG" id="kak:Kalk_03990"/>
<dbReference type="PANTHER" id="PTHR34653:SF1">
    <property type="entry name" value="FLAGELLAR HOOK-BASAL BODY COMPLEX PROTEIN FLIE"/>
    <property type="match status" value="1"/>
</dbReference>
<evidence type="ECO:0000313" key="7">
    <source>
        <dbReference type="Proteomes" id="UP000235116"/>
    </source>
</evidence>
<keyword evidence="6" id="KW-0966">Cell projection</keyword>
<evidence type="ECO:0000256" key="2">
    <source>
        <dbReference type="ARBA" id="ARBA00009272"/>
    </source>
</evidence>